<reference evidence="2" key="1">
    <citation type="submission" date="2018-11" db="EMBL/GenBank/DDBJ databases">
        <authorList>
            <consortium name="Pathogen Informatics"/>
        </authorList>
    </citation>
    <scope>NUCLEOTIDE SEQUENCE</scope>
</reference>
<evidence type="ECO:0000313" key="2">
    <source>
        <dbReference type="EMBL" id="VEL15374.1"/>
    </source>
</evidence>
<proteinExistence type="predicted"/>
<dbReference type="Proteomes" id="UP000784294">
    <property type="component" value="Unassembled WGS sequence"/>
</dbReference>
<dbReference type="AlphaFoldDB" id="A0A3S5B7M3"/>
<evidence type="ECO:0000313" key="3">
    <source>
        <dbReference type="Proteomes" id="UP000784294"/>
    </source>
</evidence>
<accession>A0A3S5B7M3</accession>
<feature type="region of interest" description="Disordered" evidence="1">
    <location>
        <begin position="1"/>
        <end position="29"/>
    </location>
</feature>
<gene>
    <name evidence="2" type="ORF">PXEA_LOCUS8814</name>
</gene>
<name>A0A3S5B7M3_9PLAT</name>
<comment type="caution">
    <text evidence="2">The sequence shown here is derived from an EMBL/GenBank/DDBJ whole genome shotgun (WGS) entry which is preliminary data.</text>
</comment>
<protein>
    <submittedName>
        <fullName evidence="2">Uncharacterized protein</fullName>
    </submittedName>
</protein>
<organism evidence="2 3">
    <name type="scientific">Protopolystoma xenopodis</name>
    <dbReference type="NCBI Taxonomy" id="117903"/>
    <lineage>
        <taxon>Eukaryota</taxon>
        <taxon>Metazoa</taxon>
        <taxon>Spiralia</taxon>
        <taxon>Lophotrochozoa</taxon>
        <taxon>Platyhelminthes</taxon>
        <taxon>Monogenea</taxon>
        <taxon>Polyopisthocotylea</taxon>
        <taxon>Polystomatidea</taxon>
        <taxon>Polystomatidae</taxon>
        <taxon>Protopolystoma</taxon>
    </lineage>
</organism>
<dbReference type="EMBL" id="CAAALY010024379">
    <property type="protein sequence ID" value="VEL15374.1"/>
    <property type="molecule type" value="Genomic_DNA"/>
</dbReference>
<evidence type="ECO:0000256" key="1">
    <source>
        <dbReference type="SAM" id="MobiDB-lite"/>
    </source>
</evidence>
<sequence length="85" mass="9481">MFTGSDDVGHMTDKSSARSHQGRRTVSRGLLRTIQQTKVQDNPPAVSGGVNLRMPSTRLLKRSERYASINLLRDSSKPSFSSYKK</sequence>
<keyword evidence="3" id="KW-1185">Reference proteome</keyword>
<feature type="compositionally biased region" description="Basic and acidic residues" evidence="1">
    <location>
        <begin position="7"/>
        <end position="16"/>
    </location>
</feature>